<dbReference type="OrthoDB" id="941984at2"/>
<keyword evidence="1" id="KW-0472">Membrane</keyword>
<dbReference type="AlphaFoldDB" id="A0A420VQF0"/>
<sequence length="316" mass="34503">MNTQRITTGITILFIGIVLLLSQLNSISFNWVGIFRYWPLFIVLAGIRMLVPKDQQIGQFIAIGATVVILGFLTYIGLSTPKEPLLTQLLKSKTLGVRNTDDPNDKTSYSTEKLTVPLDNKIQSATLNIDLGATSLKNDSSTTSAIFTAYNSSSEYLLGITTRGESSEKLNINLKGKFKDKDFNSKNNNTHIALNPNIVWKLNFDIGAIDANLDLSAYKIELLDIDAGATSLKLKLGQPLATSKIALDAGASSIEIAIPKNAACRITSDNALSSTDYEGDFLKTEGLVKSTNYDTATQKFDFDINGGITSIKIRRY</sequence>
<dbReference type="InterPro" id="IPR043726">
    <property type="entry name" value="LiaI-LiaF-like_TM1"/>
</dbReference>
<proteinExistence type="predicted"/>
<reference evidence="3 4" key="1">
    <citation type="submission" date="2018-10" db="EMBL/GenBank/DDBJ databases">
        <title>Sphingobacterium sp. M05W1-28.</title>
        <authorList>
            <person name="Cai H."/>
        </authorList>
    </citation>
    <scope>NUCLEOTIDE SEQUENCE [LARGE SCALE GENOMIC DNA]</scope>
    <source>
        <strain evidence="3 4">M05W1-28</strain>
    </source>
</reference>
<dbReference type="Proteomes" id="UP000282423">
    <property type="component" value="Unassembled WGS sequence"/>
</dbReference>
<dbReference type="Pfam" id="PF18917">
    <property type="entry name" value="LiaI-LiaF-like_TM1"/>
    <property type="match status" value="1"/>
</dbReference>
<feature type="transmembrane region" description="Helical" evidence="1">
    <location>
        <begin position="34"/>
        <end position="51"/>
    </location>
</feature>
<feature type="domain" description="LiaI-LiaF-like transmembrane region" evidence="2">
    <location>
        <begin position="6"/>
        <end position="50"/>
    </location>
</feature>
<comment type="caution">
    <text evidence="3">The sequence shown here is derived from an EMBL/GenBank/DDBJ whole genome shotgun (WGS) entry which is preliminary data.</text>
</comment>
<dbReference type="RefSeq" id="WP_121127279.1">
    <property type="nucleotide sequence ID" value="NZ_CP158959.1"/>
</dbReference>
<feature type="transmembrane region" description="Helical" evidence="1">
    <location>
        <begin position="57"/>
        <end position="78"/>
    </location>
</feature>
<name>A0A420VQF0_9SPHI</name>
<keyword evidence="4" id="KW-1185">Reference proteome</keyword>
<feature type="transmembrane region" description="Helical" evidence="1">
    <location>
        <begin position="6"/>
        <end position="22"/>
    </location>
</feature>
<accession>A0A420VQF0</accession>
<evidence type="ECO:0000259" key="2">
    <source>
        <dbReference type="Pfam" id="PF18917"/>
    </source>
</evidence>
<keyword evidence="1" id="KW-0812">Transmembrane</keyword>
<protein>
    <recommendedName>
        <fullName evidence="2">LiaI-LiaF-like transmembrane region domain-containing protein</fullName>
    </recommendedName>
</protein>
<gene>
    <name evidence="3" type="ORF">D7322_26995</name>
</gene>
<organism evidence="3 4">
    <name type="scientific">Sphingobacterium puteale</name>
    <dbReference type="NCBI Taxonomy" id="2420510"/>
    <lineage>
        <taxon>Bacteria</taxon>
        <taxon>Pseudomonadati</taxon>
        <taxon>Bacteroidota</taxon>
        <taxon>Sphingobacteriia</taxon>
        <taxon>Sphingobacteriales</taxon>
        <taxon>Sphingobacteriaceae</taxon>
        <taxon>Sphingobacterium</taxon>
    </lineage>
</organism>
<keyword evidence="1" id="KW-1133">Transmembrane helix</keyword>
<evidence type="ECO:0000313" key="4">
    <source>
        <dbReference type="Proteomes" id="UP000282423"/>
    </source>
</evidence>
<dbReference type="EMBL" id="RBWS01000030">
    <property type="protein sequence ID" value="RKO68487.1"/>
    <property type="molecule type" value="Genomic_DNA"/>
</dbReference>
<evidence type="ECO:0000313" key="3">
    <source>
        <dbReference type="EMBL" id="RKO68487.1"/>
    </source>
</evidence>
<evidence type="ECO:0000256" key="1">
    <source>
        <dbReference type="SAM" id="Phobius"/>
    </source>
</evidence>